<organism evidence="2 3">
    <name type="scientific">Pseudomonas putida</name>
    <name type="common">Arthrobacter siderocapsulatus</name>
    <dbReference type="NCBI Taxonomy" id="303"/>
    <lineage>
        <taxon>Bacteria</taxon>
        <taxon>Pseudomonadati</taxon>
        <taxon>Pseudomonadota</taxon>
        <taxon>Gammaproteobacteria</taxon>
        <taxon>Pseudomonadales</taxon>
        <taxon>Pseudomonadaceae</taxon>
        <taxon>Pseudomonas</taxon>
    </lineage>
</organism>
<feature type="compositionally biased region" description="Polar residues" evidence="1">
    <location>
        <begin position="52"/>
        <end position="67"/>
    </location>
</feature>
<protein>
    <submittedName>
        <fullName evidence="2">Uncharacterized protein</fullName>
    </submittedName>
</protein>
<reference evidence="2 3" key="2">
    <citation type="submission" date="2018-03" db="EMBL/GenBank/DDBJ databases">
        <title>Draft genome of Pseudomonas putida strain KH-18-2.</title>
        <authorList>
            <person name="Yoshizawa S."/>
            <person name="Khan N.H."/>
            <person name="Nishimura M."/>
            <person name="Chiura H.X."/>
            <person name="Ogura Y."/>
            <person name="Hayashi T."/>
            <person name="Kogure K."/>
        </authorList>
    </citation>
    <scope>NUCLEOTIDE SEQUENCE [LARGE SCALE GENOMIC DNA]</scope>
    <source>
        <strain evidence="2 3">KH-18-2</strain>
    </source>
</reference>
<dbReference type="EMBL" id="MING01000083">
    <property type="protein sequence ID" value="POG04666.1"/>
    <property type="molecule type" value="Genomic_DNA"/>
</dbReference>
<proteinExistence type="predicted"/>
<feature type="region of interest" description="Disordered" evidence="1">
    <location>
        <begin position="52"/>
        <end position="73"/>
    </location>
</feature>
<comment type="caution">
    <text evidence="2">The sequence shown here is derived from an EMBL/GenBank/DDBJ whole genome shotgun (WGS) entry which is preliminary data.</text>
</comment>
<dbReference type="AlphaFoldDB" id="A0A2S3WTB3"/>
<evidence type="ECO:0000313" key="3">
    <source>
        <dbReference type="Proteomes" id="UP000237378"/>
    </source>
</evidence>
<accession>A0A2S3WTB3</accession>
<dbReference type="Proteomes" id="UP000237378">
    <property type="component" value="Unassembled WGS sequence"/>
</dbReference>
<evidence type="ECO:0000313" key="2">
    <source>
        <dbReference type="EMBL" id="POG04666.1"/>
    </source>
</evidence>
<evidence type="ECO:0000256" key="1">
    <source>
        <dbReference type="SAM" id="MobiDB-lite"/>
    </source>
</evidence>
<name>A0A2S3WTB3_PSEPU</name>
<sequence length="73" mass="7948">MTHNASCSTIKAQAWACHPQTDHSMLLAIKQQKPTMRRPGRCDPIHQAATTVTSMAGHSSKSIQLSIEASPKH</sequence>
<gene>
    <name evidence="2" type="ORF">BGP82_14235</name>
</gene>
<reference evidence="2 3" key="1">
    <citation type="submission" date="2016-08" db="EMBL/GenBank/DDBJ databases">
        <authorList>
            <person name="Seilhamer J.J."/>
        </authorList>
    </citation>
    <scope>NUCLEOTIDE SEQUENCE [LARGE SCALE GENOMIC DNA]</scope>
    <source>
        <strain evidence="2 3">KH-18-2</strain>
    </source>
</reference>